<reference evidence="1" key="1">
    <citation type="journal article" date="2023" name="Mol. Phylogenet. Evol.">
        <title>Genome-scale phylogeny and comparative genomics of the fungal order Sordariales.</title>
        <authorList>
            <person name="Hensen N."/>
            <person name="Bonometti L."/>
            <person name="Westerberg I."/>
            <person name="Brannstrom I.O."/>
            <person name="Guillou S."/>
            <person name="Cros-Aarteil S."/>
            <person name="Calhoun S."/>
            <person name="Haridas S."/>
            <person name="Kuo A."/>
            <person name="Mondo S."/>
            <person name="Pangilinan J."/>
            <person name="Riley R."/>
            <person name="LaButti K."/>
            <person name="Andreopoulos B."/>
            <person name="Lipzen A."/>
            <person name="Chen C."/>
            <person name="Yan M."/>
            <person name="Daum C."/>
            <person name="Ng V."/>
            <person name="Clum A."/>
            <person name="Steindorff A."/>
            <person name="Ohm R.A."/>
            <person name="Martin F."/>
            <person name="Silar P."/>
            <person name="Natvig D.O."/>
            <person name="Lalanne C."/>
            <person name="Gautier V."/>
            <person name="Ament-Velasquez S.L."/>
            <person name="Kruys A."/>
            <person name="Hutchinson M.I."/>
            <person name="Powell A.J."/>
            <person name="Barry K."/>
            <person name="Miller A.N."/>
            <person name="Grigoriev I.V."/>
            <person name="Debuchy R."/>
            <person name="Gladieux P."/>
            <person name="Hiltunen Thoren M."/>
            <person name="Johannesson H."/>
        </authorList>
    </citation>
    <scope>NUCLEOTIDE SEQUENCE</scope>
    <source>
        <strain evidence="1">CBS 103.79</strain>
    </source>
</reference>
<dbReference type="Proteomes" id="UP001303889">
    <property type="component" value="Unassembled WGS sequence"/>
</dbReference>
<dbReference type="AlphaFoldDB" id="A0AAN6MJW6"/>
<evidence type="ECO:0000313" key="2">
    <source>
        <dbReference type="Proteomes" id="UP001303889"/>
    </source>
</evidence>
<dbReference type="EMBL" id="MU855573">
    <property type="protein sequence ID" value="KAK3901528.1"/>
    <property type="molecule type" value="Genomic_DNA"/>
</dbReference>
<proteinExistence type="predicted"/>
<name>A0AAN6MJW6_9PEZI</name>
<reference evidence="1" key="2">
    <citation type="submission" date="2023-05" db="EMBL/GenBank/DDBJ databases">
        <authorList>
            <consortium name="Lawrence Berkeley National Laboratory"/>
            <person name="Steindorff A."/>
            <person name="Hensen N."/>
            <person name="Bonometti L."/>
            <person name="Westerberg I."/>
            <person name="Brannstrom I.O."/>
            <person name="Guillou S."/>
            <person name="Cros-Aarteil S."/>
            <person name="Calhoun S."/>
            <person name="Haridas S."/>
            <person name="Kuo A."/>
            <person name="Mondo S."/>
            <person name="Pangilinan J."/>
            <person name="Riley R."/>
            <person name="Labutti K."/>
            <person name="Andreopoulos B."/>
            <person name="Lipzen A."/>
            <person name="Chen C."/>
            <person name="Yanf M."/>
            <person name="Daum C."/>
            <person name="Ng V."/>
            <person name="Clum A."/>
            <person name="Ohm R."/>
            <person name="Martin F."/>
            <person name="Silar P."/>
            <person name="Natvig D."/>
            <person name="Lalanne C."/>
            <person name="Gautier V."/>
            <person name="Ament-Velasquez S.L."/>
            <person name="Kruys A."/>
            <person name="Hutchinson M.I."/>
            <person name="Powell A.J."/>
            <person name="Barry K."/>
            <person name="Miller A.N."/>
            <person name="Grigoriev I.V."/>
            <person name="Debuchy R."/>
            <person name="Gladieux P."/>
            <person name="Thoren M.H."/>
            <person name="Johannesson H."/>
        </authorList>
    </citation>
    <scope>NUCLEOTIDE SEQUENCE</scope>
    <source>
        <strain evidence="1">CBS 103.79</strain>
    </source>
</reference>
<organism evidence="1 2">
    <name type="scientific">Staphylotrichum tortipilum</name>
    <dbReference type="NCBI Taxonomy" id="2831512"/>
    <lineage>
        <taxon>Eukaryota</taxon>
        <taxon>Fungi</taxon>
        <taxon>Dikarya</taxon>
        <taxon>Ascomycota</taxon>
        <taxon>Pezizomycotina</taxon>
        <taxon>Sordariomycetes</taxon>
        <taxon>Sordariomycetidae</taxon>
        <taxon>Sordariales</taxon>
        <taxon>Chaetomiaceae</taxon>
        <taxon>Staphylotrichum</taxon>
    </lineage>
</organism>
<comment type="caution">
    <text evidence="1">The sequence shown here is derived from an EMBL/GenBank/DDBJ whole genome shotgun (WGS) entry which is preliminary data.</text>
</comment>
<gene>
    <name evidence="1" type="ORF">C8A05DRAFT_34801</name>
</gene>
<sequence>MSYDALKTSSRLAGDALVSYLYTGQDKLLKWEDRRQSPLDRRLRELKTQFEIYAIARKLERSQLEDQSVAVPMPEEVAVPVPDE</sequence>
<evidence type="ECO:0000313" key="1">
    <source>
        <dbReference type="EMBL" id="KAK3901528.1"/>
    </source>
</evidence>
<keyword evidence="2" id="KW-1185">Reference proteome</keyword>
<accession>A0AAN6MJW6</accession>
<protein>
    <submittedName>
        <fullName evidence="1">Uncharacterized protein</fullName>
    </submittedName>
</protein>